<dbReference type="Proteomes" id="UP000036061">
    <property type="component" value="Chromosome"/>
</dbReference>
<accession>A0A2Z4MKA2</accession>
<name>A0A2Z4MKA2_BREBE</name>
<organism evidence="1 2">
    <name type="scientific">Brevibacillus brevis</name>
    <name type="common">Bacillus brevis</name>
    <dbReference type="NCBI Taxonomy" id="1393"/>
    <lineage>
        <taxon>Bacteria</taxon>
        <taxon>Bacillati</taxon>
        <taxon>Bacillota</taxon>
        <taxon>Bacilli</taxon>
        <taxon>Bacillales</taxon>
        <taxon>Paenibacillaceae</taxon>
        <taxon>Brevibacillus</taxon>
    </lineage>
</organism>
<dbReference type="EMBL" id="CP030117">
    <property type="protein sequence ID" value="AWX56922.1"/>
    <property type="molecule type" value="Genomic_DNA"/>
</dbReference>
<dbReference type="RefSeq" id="WP_048033538.1">
    <property type="nucleotide sequence ID" value="NZ_CP030117.1"/>
</dbReference>
<evidence type="ECO:0008006" key="3">
    <source>
        <dbReference type="Google" id="ProtNLM"/>
    </source>
</evidence>
<reference evidence="1 2" key="1">
    <citation type="journal article" date="2015" name="Genome Announc.">
        <title>Draft Genome Sequence of Brevibacillus brevis DZQ7, a Plant Growth-Promoting Rhizobacterium with Broad-Spectrum Antimicrobial Activity.</title>
        <authorList>
            <person name="Hou Q."/>
            <person name="Wang C."/>
            <person name="Hou X."/>
            <person name="Xia Z."/>
            <person name="Ye J."/>
            <person name="Liu K."/>
            <person name="Liu H."/>
            <person name="Wang J."/>
            <person name="Guo H."/>
            <person name="Yu X."/>
            <person name="Yang Y."/>
            <person name="Du B."/>
            <person name="Ding Y."/>
        </authorList>
    </citation>
    <scope>NUCLEOTIDE SEQUENCE [LARGE SCALE GENOMIC DNA]</scope>
    <source>
        <strain evidence="1 2">DZQ7</strain>
    </source>
</reference>
<proteinExistence type="predicted"/>
<evidence type="ECO:0000313" key="2">
    <source>
        <dbReference type="Proteomes" id="UP000036061"/>
    </source>
</evidence>
<gene>
    <name evidence="1" type="ORF">AB432_018535</name>
</gene>
<protein>
    <recommendedName>
        <fullName evidence="3">SinR family protein</fullName>
    </recommendedName>
</protein>
<sequence>MAVYLITYDLNKSGQNYDKLYEQIKSCGAWWHYLDSTWLVDSTLNATQIRDRMKNAMDDNDFCLVIKLTNENYQGWLPKKAWNWIHEHLGHSRY</sequence>
<evidence type="ECO:0000313" key="1">
    <source>
        <dbReference type="EMBL" id="AWX56922.1"/>
    </source>
</evidence>
<dbReference type="AlphaFoldDB" id="A0A2Z4MKA2"/>